<keyword evidence="4 5" id="KW-0539">Nucleus</keyword>
<dbReference type="OrthoDB" id="28455at2759"/>
<evidence type="ECO:0000256" key="5">
    <source>
        <dbReference type="RuleBase" id="RU364132"/>
    </source>
</evidence>
<feature type="compositionally biased region" description="Basic and acidic residues" evidence="6">
    <location>
        <begin position="182"/>
        <end position="198"/>
    </location>
</feature>
<feature type="compositionally biased region" description="Basic and acidic residues" evidence="6">
    <location>
        <begin position="275"/>
        <end position="287"/>
    </location>
</feature>
<dbReference type="InterPro" id="IPR007023">
    <property type="entry name" value="Ribosom_reg"/>
</dbReference>
<dbReference type="AlphaFoldDB" id="A0A2P6NG97"/>
<feature type="region of interest" description="Disordered" evidence="6">
    <location>
        <begin position="275"/>
        <end position="335"/>
    </location>
</feature>
<keyword evidence="8" id="KW-1185">Reference proteome</keyword>
<accession>A0A2P6NG97</accession>
<evidence type="ECO:0000313" key="8">
    <source>
        <dbReference type="Proteomes" id="UP000241769"/>
    </source>
</evidence>
<feature type="region of interest" description="Disordered" evidence="6">
    <location>
        <begin position="158"/>
        <end position="213"/>
    </location>
</feature>
<name>A0A2P6NG97_9EUKA</name>
<evidence type="ECO:0000256" key="4">
    <source>
        <dbReference type="ARBA" id="ARBA00023242"/>
    </source>
</evidence>
<evidence type="ECO:0000256" key="6">
    <source>
        <dbReference type="SAM" id="MobiDB-lite"/>
    </source>
</evidence>
<reference evidence="7 8" key="1">
    <citation type="journal article" date="2018" name="Genome Biol. Evol.">
        <title>Multiple Roots of Fruiting Body Formation in Amoebozoa.</title>
        <authorList>
            <person name="Hillmann F."/>
            <person name="Forbes G."/>
            <person name="Novohradska S."/>
            <person name="Ferling I."/>
            <person name="Riege K."/>
            <person name="Groth M."/>
            <person name="Westermann M."/>
            <person name="Marz M."/>
            <person name="Spaller T."/>
            <person name="Winckler T."/>
            <person name="Schaap P."/>
            <person name="Glockner G."/>
        </authorList>
    </citation>
    <scope>NUCLEOTIDE SEQUENCE [LARGE SCALE GENOMIC DNA]</scope>
    <source>
        <strain evidence="7 8">Jena</strain>
    </source>
</reference>
<proteinExistence type="inferred from homology"/>
<dbReference type="GO" id="GO:0005634">
    <property type="term" value="C:nucleus"/>
    <property type="evidence" value="ECO:0007669"/>
    <property type="project" value="UniProtKB-SubCell"/>
</dbReference>
<dbReference type="Pfam" id="PF04939">
    <property type="entry name" value="RRS1"/>
    <property type="match status" value="1"/>
</dbReference>
<dbReference type="GO" id="GO:0042254">
    <property type="term" value="P:ribosome biogenesis"/>
    <property type="evidence" value="ECO:0007669"/>
    <property type="project" value="UniProtKB-KW"/>
</dbReference>
<feature type="compositionally biased region" description="Basic residues" evidence="6">
    <location>
        <begin position="321"/>
        <end position="335"/>
    </location>
</feature>
<evidence type="ECO:0000256" key="3">
    <source>
        <dbReference type="ARBA" id="ARBA00022517"/>
    </source>
</evidence>
<dbReference type="FunCoup" id="A0A2P6NG97">
    <property type="interactions" value="626"/>
</dbReference>
<dbReference type="STRING" id="1890364.A0A2P6NG97"/>
<comment type="similarity">
    <text evidence="2 5">Belongs to the RRS1 family.</text>
</comment>
<sequence length="335" mass="38113">MSGDAMEFLEAEKKKILYTTEVKREDNVRYDLGNLAVFDPKPVDLKGNDEAEALRDAARDNLQLLFNKVFHLPVIPQRDGTMGVVVQLPRCSTPVPREKHIPEPKPKTKWEEFAKKKGIKKTKKDSKVFDENTDTYRPRYGFGSASKDPLKDWLREVKPSDNPAYEDPFEEAENKKKKGILKQREREAANKVLAEKKTGPRLPSTLSLNAGGYRPKKDIDKAISIAQRSTISMGKFDKLNKGEKSVREKKTFSPLIQQNEASEQLKTLKRVFSKVEDKMSGQKEEKAVNNTIQRAKRQKVEGKHKTGIKMRKGIMSDAPKTKAKKTTYKGPAKKK</sequence>
<evidence type="ECO:0000313" key="7">
    <source>
        <dbReference type="EMBL" id="PRP82986.1"/>
    </source>
</evidence>
<keyword evidence="3 5" id="KW-0690">Ribosome biogenesis</keyword>
<comment type="caution">
    <text evidence="7">The sequence shown here is derived from an EMBL/GenBank/DDBJ whole genome shotgun (WGS) entry which is preliminary data.</text>
</comment>
<organism evidence="7 8">
    <name type="scientific">Planoprotostelium fungivorum</name>
    <dbReference type="NCBI Taxonomy" id="1890364"/>
    <lineage>
        <taxon>Eukaryota</taxon>
        <taxon>Amoebozoa</taxon>
        <taxon>Evosea</taxon>
        <taxon>Variosea</taxon>
        <taxon>Cavosteliida</taxon>
        <taxon>Cavosteliaceae</taxon>
        <taxon>Planoprotostelium</taxon>
    </lineage>
</organism>
<evidence type="ECO:0000256" key="2">
    <source>
        <dbReference type="ARBA" id="ARBA00010077"/>
    </source>
</evidence>
<dbReference type="InParanoid" id="A0A2P6NG97"/>
<dbReference type="EMBL" id="MDYQ01000092">
    <property type="protein sequence ID" value="PRP82986.1"/>
    <property type="molecule type" value="Genomic_DNA"/>
</dbReference>
<evidence type="ECO:0000256" key="1">
    <source>
        <dbReference type="ARBA" id="ARBA00004123"/>
    </source>
</evidence>
<comment type="subcellular location">
    <subcellularLocation>
        <location evidence="1 5">Nucleus</location>
    </subcellularLocation>
</comment>
<protein>
    <recommendedName>
        <fullName evidence="5">Ribosome biogenesis regulatory protein</fullName>
    </recommendedName>
</protein>
<gene>
    <name evidence="7" type="ORF">PROFUN_09937</name>
</gene>
<comment type="function">
    <text evidence="5">Involved in ribosomal large subunit assembly.</text>
</comment>
<dbReference type="Proteomes" id="UP000241769">
    <property type="component" value="Unassembled WGS sequence"/>
</dbReference>